<dbReference type="Gene3D" id="3.40.1050.10">
    <property type="entry name" value="Carbonic anhydrase"/>
    <property type="match status" value="1"/>
</dbReference>
<dbReference type="EMBL" id="RHLK01000006">
    <property type="protein sequence ID" value="MVP00448.1"/>
    <property type="molecule type" value="Genomic_DNA"/>
</dbReference>
<dbReference type="GO" id="GO:0008270">
    <property type="term" value="F:zinc ion binding"/>
    <property type="evidence" value="ECO:0007669"/>
    <property type="project" value="InterPro"/>
</dbReference>
<organism evidence="7 8">
    <name type="scientific">Paenibacillus lutrae</name>
    <dbReference type="NCBI Taxonomy" id="2078573"/>
    <lineage>
        <taxon>Bacteria</taxon>
        <taxon>Bacillati</taxon>
        <taxon>Bacillota</taxon>
        <taxon>Bacilli</taxon>
        <taxon>Bacillales</taxon>
        <taxon>Paenibacillaceae</taxon>
        <taxon>Paenibacillus</taxon>
    </lineage>
</organism>
<gene>
    <name evidence="7" type="ORF">EDM21_13085</name>
</gene>
<dbReference type="SMART" id="SM00947">
    <property type="entry name" value="Pro_CA"/>
    <property type="match status" value="1"/>
</dbReference>
<comment type="cofactor">
    <cofactor evidence="6">
        <name>Zn(2+)</name>
        <dbReference type="ChEBI" id="CHEBI:29105"/>
    </cofactor>
    <text evidence="6">Binds 1 zinc ion per subunit.</text>
</comment>
<dbReference type="SUPFAM" id="SSF53056">
    <property type="entry name" value="beta-carbonic anhydrase, cab"/>
    <property type="match status" value="1"/>
</dbReference>
<evidence type="ECO:0000256" key="3">
    <source>
        <dbReference type="ARBA" id="ARBA00022723"/>
    </source>
</evidence>
<dbReference type="EC" id="4.2.1.1" evidence="2"/>
<name>A0A7X3FIQ6_9BACL</name>
<evidence type="ECO:0000256" key="4">
    <source>
        <dbReference type="ARBA" id="ARBA00022833"/>
    </source>
</evidence>
<feature type="binding site" evidence="6">
    <location>
        <position position="40"/>
    </location>
    <ligand>
        <name>Zn(2+)</name>
        <dbReference type="ChEBI" id="CHEBI:29105"/>
    </ligand>
</feature>
<dbReference type="GO" id="GO:0004089">
    <property type="term" value="F:carbonate dehydratase activity"/>
    <property type="evidence" value="ECO:0007669"/>
    <property type="project" value="UniProtKB-EC"/>
</dbReference>
<keyword evidence="8" id="KW-1185">Reference proteome</keyword>
<feature type="binding site" evidence="6">
    <location>
        <position position="96"/>
    </location>
    <ligand>
        <name>Zn(2+)</name>
        <dbReference type="ChEBI" id="CHEBI:29105"/>
    </ligand>
</feature>
<dbReference type="CDD" id="cd03379">
    <property type="entry name" value="beta_CA_cladeD"/>
    <property type="match status" value="1"/>
</dbReference>
<dbReference type="RefSeq" id="WP_157336117.1">
    <property type="nucleotide sequence ID" value="NZ_RHLK01000006.1"/>
</dbReference>
<dbReference type="AlphaFoldDB" id="A0A7X3FIQ6"/>
<sequence length="201" mass="22461">MSLVSEIMTYNESFVQDKQYEKFVTTKFPDKRMVILTCMDTRLVELLPKAMNLRNGDSKIIKNAGALVSHPFGSIMRSIIVAVYELDADEILVIGHRDCGMTGLNSANVLRKAQERGVKPEVLDTLKNSGIKLDNWLTGFDHVDEAVIGSVNIIRNHPLLPKNLPVHGLVMNPHTGKLDLLEEGYEVTNKNSVGLEEFPFI</sequence>
<proteinExistence type="inferred from homology"/>
<dbReference type="PANTHER" id="PTHR43175:SF3">
    <property type="entry name" value="CARBON DISULFIDE HYDROLASE"/>
    <property type="match status" value="1"/>
</dbReference>
<reference evidence="7 8" key="1">
    <citation type="journal article" date="2019" name="Microorganisms">
        <title>Paenibacillus lutrae sp. nov., A Chitinolytic Species Isolated from A River Otter in Castril Natural Park, Granada, Spain.</title>
        <authorList>
            <person name="Rodriguez M."/>
            <person name="Reina J.C."/>
            <person name="Bejar V."/>
            <person name="Llamas I."/>
        </authorList>
    </citation>
    <scope>NUCLEOTIDE SEQUENCE [LARGE SCALE GENOMIC DNA]</scope>
    <source>
        <strain evidence="7 8">N10</strain>
    </source>
</reference>
<evidence type="ECO:0000313" key="8">
    <source>
        <dbReference type="Proteomes" id="UP000490800"/>
    </source>
</evidence>
<evidence type="ECO:0000256" key="6">
    <source>
        <dbReference type="PIRSR" id="PIRSR601765-1"/>
    </source>
</evidence>
<accession>A0A7X3FIQ6</accession>
<comment type="caution">
    <text evidence="7">The sequence shown here is derived from an EMBL/GenBank/DDBJ whole genome shotgun (WGS) entry which is preliminary data.</text>
</comment>
<dbReference type="OrthoDB" id="9792260at2"/>
<protein>
    <recommendedName>
        <fullName evidence="2">carbonic anhydrase</fullName>
        <ecNumber evidence="2">4.2.1.1</ecNumber>
    </recommendedName>
</protein>
<evidence type="ECO:0000313" key="7">
    <source>
        <dbReference type="EMBL" id="MVP00448.1"/>
    </source>
</evidence>
<evidence type="ECO:0000256" key="1">
    <source>
        <dbReference type="ARBA" id="ARBA00006217"/>
    </source>
</evidence>
<feature type="binding site" evidence="6">
    <location>
        <position position="38"/>
    </location>
    <ligand>
        <name>Zn(2+)</name>
        <dbReference type="ChEBI" id="CHEBI:29105"/>
    </ligand>
</feature>
<dbReference type="PANTHER" id="PTHR43175">
    <property type="entry name" value="CARBONIC ANHYDRASE"/>
    <property type="match status" value="1"/>
</dbReference>
<evidence type="ECO:0000256" key="2">
    <source>
        <dbReference type="ARBA" id="ARBA00012925"/>
    </source>
</evidence>
<evidence type="ECO:0000256" key="5">
    <source>
        <dbReference type="ARBA" id="ARBA00048348"/>
    </source>
</evidence>
<feature type="binding site" evidence="6">
    <location>
        <position position="99"/>
    </location>
    <ligand>
        <name>Zn(2+)</name>
        <dbReference type="ChEBI" id="CHEBI:29105"/>
    </ligand>
</feature>
<comment type="similarity">
    <text evidence="1">Belongs to the beta-class carbonic anhydrase family.</text>
</comment>
<dbReference type="InterPro" id="IPR036874">
    <property type="entry name" value="Carbonic_anhydrase_sf"/>
</dbReference>
<dbReference type="Proteomes" id="UP000490800">
    <property type="component" value="Unassembled WGS sequence"/>
</dbReference>
<comment type="catalytic activity">
    <reaction evidence="5">
        <text>hydrogencarbonate + H(+) = CO2 + H2O</text>
        <dbReference type="Rhea" id="RHEA:10748"/>
        <dbReference type="ChEBI" id="CHEBI:15377"/>
        <dbReference type="ChEBI" id="CHEBI:15378"/>
        <dbReference type="ChEBI" id="CHEBI:16526"/>
        <dbReference type="ChEBI" id="CHEBI:17544"/>
        <dbReference type="EC" id="4.2.1.1"/>
    </reaction>
</comment>
<dbReference type="InterPro" id="IPR001765">
    <property type="entry name" value="Carbonic_anhydrase"/>
</dbReference>
<keyword evidence="3 6" id="KW-0479">Metal-binding</keyword>
<keyword evidence="4 6" id="KW-0862">Zinc</keyword>
<dbReference type="Pfam" id="PF00484">
    <property type="entry name" value="Pro_CA"/>
    <property type="match status" value="1"/>
</dbReference>